<feature type="transmembrane region" description="Helical" evidence="8">
    <location>
        <begin position="188"/>
        <end position="211"/>
    </location>
</feature>
<dbReference type="InterPro" id="IPR050382">
    <property type="entry name" value="MFS_Na/Anion_cotransporter"/>
</dbReference>
<reference evidence="11" key="1">
    <citation type="submission" date="2025-08" db="UniProtKB">
        <authorList>
            <consortium name="RefSeq"/>
        </authorList>
    </citation>
    <scope>IDENTIFICATION</scope>
    <source>
        <tissue evidence="11">Gonads</tissue>
    </source>
</reference>
<protein>
    <submittedName>
        <fullName evidence="11">Vesicular glutamate transporter 2-like</fullName>
    </submittedName>
</protein>
<evidence type="ECO:0000256" key="6">
    <source>
        <dbReference type="ARBA" id="ARBA00023136"/>
    </source>
</evidence>
<evidence type="ECO:0000256" key="8">
    <source>
        <dbReference type="SAM" id="Phobius"/>
    </source>
</evidence>
<dbReference type="STRING" id="7574.A0A1S3J0Z8"/>
<feature type="transmembrane region" description="Helical" evidence="8">
    <location>
        <begin position="263"/>
        <end position="284"/>
    </location>
</feature>
<dbReference type="GO" id="GO:0015293">
    <property type="term" value="F:symporter activity"/>
    <property type="evidence" value="ECO:0007669"/>
    <property type="project" value="UniProtKB-KW"/>
</dbReference>
<evidence type="ECO:0000256" key="1">
    <source>
        <dbReference type="ARBA" id="ARBA00004141"/>
    </source>
</evidence>
<dbReference type="PANTHER" id="PTHR11662">
    <property type="entry name" value="SOLUTE CARRIER FAMILY 17"/>
    <property type="match status" value="1"/>
</dbReference>
<dbReference type="Gene3D" id="1.20.1250.20">
    <property type="entry name" value="MFS general substrate transporter like domains"/>
    <property type="match status" value="2"/>
</dbReference>
<accession>A0A1S3J0Z8</accession>
<feature type="transmembrane region" description="Helical" evidence="8">
    <location>
        <begin position="371"/>
        <end position="391"/>
    </location>
</feature>
<evidence type="ECO:0000313" key="11">
    <source>
        <dbReference type="RefSeq" id="XP_013404117.1"/>
    </source>
</evidence>
<dbReference type="GO" id="GO:0050803">
    <property type="term" value="P:regulation of synapse structure or activity"/>
    <property type="evidence" value="ECO:0007669"/>
    <property type="project" value="TreeGrafter"/>
</dbReference>
<feature type="transmembrane region" description="Helical" evidence="8">
    <location>
        <begin position="343"/>
        <end position="365"/>
    </location>
</feature>
<keyword evidence="3 8" id="KW-0812">Transmembrane</keyword>
<feature type="region of interest" description="Disordered" evidence="7">
    <location>
        <begin position="487"/>
        <end position="537"/>
    </location>
</feature>
<keyword evidence="4" id="KW-0769">Symport</keyword>
<evidence type="ECO:0000256" key="3">
    <source>
        <dbReference type="ARBA" id="ARBA00022692"/>
    </source>
</evidence>
<gene>
    <name evidence="11" type="primary">LOC106169252</name>
</gene>
<dbReference type="InterPro" id="IPR011701">
    <property type="entry name" value="MFS"/>
</dbReference>
<name>A0A1S3J0Z8_LINAN</name>
<feature type="compositionally biased region" description="Acidic residues" evidence="7">
    <location>
        <begin position="508"/>
        <end position="523"/>
    </location>
</feature>
<dbReference type="FunFam" id="1.20.1250.20:FF:000003">
    <property type="entry name" value="Solute carrier family 17 member 3"/>
    <property type="match status" value="1"/>
</dbReference>
<evidence type="ECO:0000256" key="2">
    <source>
        <dbReference type="ARBA" id="ARBA00022448"/>
    </source>
</evidence>
<dbReference type="AlphaFoldDB" id="A0A1S3J0Z8"/>
<dbReference type="Proteomes" id="UP000085678">
    <property type="component" value="Unplaced"/>
</dbReference>
<dbReference type="SUPFAM" id="SSF103473">
    <property type="entry name" value="MFS general substrate transporter"/>
    <property type="match status" value="1"/>
</dbReference>
<keyword evidence="10" id="KW-1185">Reference proteome</keyword>
<feature type="transmembrane region" description="Helical" evidence="8">
    <location>
        <begin position="94"/>
        <end position="114"/>
    </location>
</feature>
<dbReference type="InterPro" id="IPR036259">
    <property type="entry name" value="MFS_trans_sf"/>
</dbReference>
<dbReference type="GO" id="GO:0098700">
    <property type="term" value="P:neurotransmitter loading into synaptic vesicle"/>
    <property type="evidence" value="ECO:0007669"/>
    <property type="project" value="TreeGrafter"/>
</dbReference>
<sequence>MAWCGFVQRRYVVSLLSFFGLCLLFGLRSALSVSLTNLVQSHASGNDSHHHTPHSDNHSFHLDWTTSEVGWVFSAYGIGYIITQIPGGVLSAALPAHLVFSFACAFSFGLFACLPSAIKAEDYRYAVVIRFLQGFVEGVTIPAQQGIWTEWAPESEKNKLSLIALSGAYCGPAIAMLVTGVVNVKLGWYWIFYIYSIIGGVWFIIWLLLVFQSPYKSPNRIGDKERLLFEEEKRKRTANIMKTQTSKSIKGLAKVKGIPWKSILTSLPVWAVFVAGTTRSWVLLLVTNYFSEYLDNVFHMPIDVIGYLSAVPFFVTTVTVCVGAAIADFVLKRKVVSRTVARKLFNCVGFGFEATILIVAGFMTSYFPNEILAVVLLSVSCGSSGFAASGYQANPLDLARDHAAILMGISKLGGIGGMIMPNVVGVLTVNRDPAGWSNVFWLTAGIELGGVLFFAIFASGKQQPWSSYRDARELDITRKNTTSYGATRSRSVRFSEKTGGSGYPGYDEINDEDDEYDDGIFDDDPLRESYYDSMAPY</sequence>
<dbReference type="GO" id="GO:0005313">
    <property type="term" value="F:L-glutamate transmembrane transporter activity"/>
    <property type="evidence" value="ECO:0007669"/>
    <property type="project" value="TreeGrafter"/>
</dbReference>
<dbReference type="PROSITE" id="PS50850">
    <property type="entry name" value="MFS"/>
    <property type="match status" value="1"/>
</dbReference>
<dbReference type="InParanoid" id="A0A1S3J0Z8"/>
<feature type="transmembrane region" description="Helical" evidence="8">
    <location>
        <begin position="403"/>
        <end position="427"/>
    </location>
</feature>
<organism evidence="10 11">
    <name type="scientific">Lingula anatina</name>
    <name type="common">Brachiopod</name>
    <name type="synonym">Lingula unguis</name>
    <dbReference type="NCBI Taxonomy" id="7574"/>
    <lineage>
        <taxon>Eukaryota</taxon>
        <taxon>Metazoa</taxon>
        <taxon>Spiralia</taxon>
        <taxon>Lophotrochozoa</taxon>
        <taxon>Brachiopoda</taxon>
        <taxon>Linguliformea</taxon>
        <taxon>Lingulata</taxon>
        <taxon>Lingulida</taxon>
        <taxon>Linguloidea</taxon>
        <taxon>Lingulidae</taxon>
        <taxon>Lingula</taxon>
    </lineage>
</organism>
<dbReference type="RefSeq" id="XP_013404117.1">
    <property type="nucleotide sequence ID" value="XM_013548663.1"/>
</dbReference>
<evidence type="ECO:0000313" key="10">
    <source>
        <dbReference type="Proteomes" id="UP000085678"/>
    </source>
</evidence>
<dbReference type="PANTHER" id="PTHR11662:SF456">
    <property type="entry name" value="VESICULAR GLUTAMATE TRANSPORTER, ISOFORM A"/>
    <property type="match status" value="1"/>
</dbReference>
<dbReference type="InterPro" id="IPR020846">
    <property type="entry name" value="MFS_dom"/>
</dbReference>
<dbReference type="GO" id="GO:0005326">
    <property type="term" value="F:neurotransmitter transmembrane transporter activity"/>
    <property type="evidence" value="ECO:0007669"/>
    <property type="project" value="TreeGrafter"/>
</dbReference>
<dbReference type="GO" id="GO:0035249">
    <property type="term" value="P:synaptic transmission, glutamatergic"/>
    <property type="evidence" value="ECO:0007669"/>
    <property type="project" value="TreeGrafter"/>
</dbReference>
<keyword evidence="6 8" id="KW-0472">Membrane</keyword>
<dbReference type="GO" id="GO:0030672">
    <property type="term" value="C:synaptic vesicle membrane"/>
    <property type="evidence" value="ECO:0007669"/>
    <property type="project" value="TreeGrafter"/>
</dbReference>
<feature type="domain" description="Major facilitator superfamily (MFS) profile" evidence="9">
    <location>
        <begin position="6"/>
        <end position="462"/>
    </location>
</feature>
<feature type="transmembrane region" description="Helical" evidence="8">
    <location>
        <begin position="304"/>
        <end position="331"/>
    </location>
</feature>
<feature type="transmembrane region" description="Helical" evidence="8">
    <location>
        <begin position="160"/>
        <end position="182"/>
    </location>
</feature>
<comment type="subcellular location">
    <subcellularLocation>
        <location evidence="1">Membrane</location>
        <topology evidence="1">Multi-pass membrane protein</topology>
    </subcellularLocation>
</comment>
<dbReference type="Pfam" id="PF07690">
    <property type="entry name" value="MFS_1"/>
    <property type="match status" value="1"/>
</dbReference>
<dbReference type="KEGG" id="lak:106169252"/>
<evidence type="ECO:0000259" key="9">
    <source>
        <dbReference type="PROSITE" id="PS50850"/>
    </source>
</evidence>
<keyword evidence="5 8" id="KW-1133">Transmembrane helix</keyword>
<proteinExistence type="predicted"/>
<feature type="transmembrane region" description="Helical" evidence="8">
    <location>
        <begin position="439"/>
        <end position="459"/>
    </location>
</feature>
<keyword evidence="2" id="KW-0813">Transport</keyword>
<dbReference type="GO" id="GO:0060076">
    <property type="term" value="C:excitatory synapse"/>
    <property type="evidence" value="ECO:0007669"/>
    <property type="project" value="TreeGrafter"/>
</dbReference>
<evidence type="ECO:0000256" key="5">
    <source>
        <dbReference type="ARBA" id="ARBA00022989"/>
    </source>
</evidence>
<dbReference type="OrthoDB" id="2985014at2759"/>
<evidence type="ECO:0000256" key="4">
    <source>
        <dbReference type="ARBA" id="ARBA00022847"/>
    </source>
</evidence>
<dbReference type="GeneID" id="106169252"/>
<evidence type="ECO:0000256" key="7">
    <source>
        <dbReference type="SAM" id="MobiDB-lite"/>
    </source>
</evidence>